<dbReference type="CDD" id="cd00090">
    <property type="entry name" value="HTH_ARSR"/>
    <property type="match status" value="1"/>
</dbReference>
<dbReference type="InterPro" id="IPR036390">
    <property type="entry name" value="WH_DNA-bd_sf"/>
</dbReference>
<evidence type="ECO:0000313" key="10">
    <source>
        <dbReference type="Proteomes" id="UP000246005"/>
    </source>
</evidence>
<dbReference type="GO" id="GO:0003824">
    <property type="term" value="F:catalytic activity"/>
    <property type="evidence" value="ECO:0007669"/>
    <property type="project" value="InterPro"/>
</dbReference>
<keyword evidence="2" id="KW-0963">Cytoplasm</keyword>
<name>A0A316HQ34_9PSEU</name>
<dbReference type="PROSITE" id="PS50995">
    <property type="entry name" value="HTH_MARR_2"/>
    <property type="match status" value="1"/>
</dbReference>
<dbReference type="InterPro" id="IPR000835">
    <property type="entry name" value="HTH_MarR-typ"/>
</dbReference>
<keyword evidence="4" id="KW-0274">FAD</keyword>
<dbReference type="EMBL" id="QGHB01000011">
    <property type="protein sequence ID" value="PWK83363.1"/>
    <property type="molecule type" value="Genomic_DNA"/>
</dbReference>
<dbReference type="InterPro" id="IPR004113">
    <property type="entry name" value="FAD-bd_oxidored_4_C"/>
</dbReference>
<proteinExistence type="predicted"/>
<dbReference type="AlphaFoldDB" id="A0A316HQ34"/>
<keyword evidence="6 9" id="KW-0238">DNA-binding</keyword>
<dbReference type="GO" id="GO:0003677">
    <property type="term" value="F:DNA binding"/>
    <property type="evidence" value="ECO:0007669"/>
    <property type="project" value="UniProtKB-KW"/>
</dbReference>
<dbReference type="SUPFAM" id="SSF46785">
    <property type="entry name" value="Winged helix' DNA-binding domain"/>
    <property type="match status" value="1"/>
</dbReference>
<evidence type="ECO:0000313" key="9">
    <source>
        <dbReference type="EMBL" id="PWK83363.1"/>
    </source>
</evidence>
<dbReference type="InterPro" id="IPR055166">
    <property type="entry name" value="Transc_reg_Sar_Rot_HTH"/>
</dbReference>
<dbReference type="GO" id="GO:0003700">
    <property type="term" value="F:DNA-binding transcription factor activity"/>
    <property type="evidence" value="ECO:0007669"/>
    <property type="project" value="InterPro"/>
</dbReference>
<dbReference type="PANTHER" id="PTHR33164">
    <property type="entry name" value="TRANSCRIPTIONAL REGULATOR, MARR FAMILY"/>
    <property type="match status" value="1"/>
</dbReference>
<dbReference type="GO" id="GO:0005737">
    <property type="term" value="C:cytoplasm"/>
    <property type="evidence" value="ECO:0007669"/>
    <property type="project" value="UniProtKB-SubCell"/>
</dbReference>
<dbReference type="Pfam" id="PF22381">
    <property type="entry name" value="Staph_reg_Sar_Rot"/>
    <property type="match status" value="1"/>
</dbReference>
<dbReference type="FunFam" id="1.10.10.10:FF:000163">
    <property type="entry name" value="MarR family transcriptional regulator"/>
    <property type="match status" value="1"/>
</dbReference>
<evidence type="ECO:0000256" key="6">
    <source>
        <dbReference type="ARBA" id="ARBA00023125"/>
    </source>
</evidence>
<keyword evidence="3" id="KW-0285">Flavoprotein</keyword>
<dbReference type="InterPro" id="IPR011991">
    <property type="entry name" value="ArsR-like_HTH"/>
</dbReference>
<dbReference type="InterPro" id="IPR039422">
    <property type="entry name" value="MarR/SlyA-like"/>
</dbReference>
<comment type="subcellular location">
    <subcellularLocation>
        <location evidence="1">Cytoplasm</location>
    </subcellularLocation>
</comment>
<dbReference type="Proteomes" id="UP000246005">
    <property type="component" value="Unassembled WGS sequence"/>
</dbReference>
<dbReference type="Gene3D" id="1.10.10.10">
    <property type="entry name" value="Winged helix-like DNA-binding domain superfamily/Winged helix DNA-binding domain"/>
    <property type="match status" value="1"/>
</dbReference>
<dbReference type="Pfam" id="PF02913">
    <property type="entry name" value="FAD-oxidase_C"/>
    <property type="match status" value="1"/>
</dbReference>
<dbReference type="GO" id="GO:0050660">
    <property type="term" value="F:flavin adenine dinucleotide binding"/>
    <property type="evidence" value="ECO:0007669"/>
    <property type="project" value="InterPro"/>
</dbReference>
<dbReference type="PANTHER" id="PTHR33164:SF5">
    <property type="entry name" value="ORGANIC HYDROPEROXIDE RESISTANCE TRANSCRIPTIONAL REGULATOR"/>
    <property type="match status" value="1"/>
</dbReference>
<protein>
    <submittedName>
        <fullName evidence="9">DNA-binding MarR family transcriptional regulator</fullName>
    </submittedName>
</protein>
<sequence length="262" mass="29175">MTTLDLPGLLTDPVTLENLSHDEAEWAPAGAPAAAFHPQSTEDVQKAAFAEIIDQDVDLGGIVTGEHGVGLLKRDSMIRELGPTSVPYSTRSKTRSTRYTSSTLARRRLLCTQMISTPSIPENPLELERQVCFALAVASRTVIAVYRPILEPLNLTHPQYLVMLALWERSPRTVKDLSTVLQLDPGTLSPLLKRLEAIGYIERQRDKSDERALALTLTEQGRELRTEALKIPFKVVEQLDMTFEELAQLNEVLHKVIAKATR</sequence>
<accession>A0A316HQ34</accession>
<evidence type="ECO:0000256" key="7">
    <source>
        <dbReference type="ARBA" id="ARBA00023163"/>
    </source>
</evidence>
<organism evidence="9 10">
    <name type="scientific">Lentzea atacamensis</name>
    <dbReference type="NCBI Taxonomy" id="531938"/>
    <lineage>
        <taxon>Bacteria</taxon>
        <taxon>Bacillati</taxon>
        <taxon>Actinomycetota</taxon>
        <taxon>Actinomycetes</taxon>
        <taxon>Pseudonocardiales</taxon>
        <taxon>Pseudonocardiaceae</taxon>
        <taxon>Lentzea</taxon>
    </lineage>
</organism>
<dbReference type="SMART" id="SM00347">
    <property type="entry name" value="HTH_MARR"/>
    <property type="match status" value="1"/>
</dbReference>
<dbReference type="GO" id="GO:0006950">
    <property type="term" value="P:response to stress"/>
    <property type="evidence" value="ECO:0007669"/>
    <property type="project" value="TreeGrafter"/>
</dbReference>
<evidence type="ECO:0000256" key="4">
    <source>
        <dbReference type="ARBA" id="ARBA00022827"/>
    </source>
</evidence>
<gene>
    <name evidence="9" type="ORF">C8D88_111248</name>
</gene>
<evidence type="ECO:0000256" key="2">
    <source>
        <dbReference type="ARBA" id="ARBA00022490"/>
    </source>
</evidence>
<dbReference type="InterPro" id="IPR016164">
    <property type="entry name" value="FAD-linked_Oxase-like_C"/>
</dbReference>
<keyword evidence="7" id="KW-0804">Transcription</keyword>
<evidence type="ECO:0000256" key="3">
    <source>
        <dbReference type="ARBA" id="ARBA00022630"/>
    </source>
</evidence>
<reference evidence="9 10" key="1">
    <citation type="submission" date="2018-05" db="EMBL/GenBank/DDBJ databases">
        <title>Genomic Encyclopedia of Type Strains, Phase IV (KMG-IV): sequencing the most valuable type-strain genomes for metagenomic binning, comparative biology and taxonomic classification.</title>
        <authorList>
            <person name="Goeker M."/>
        </authorList>
    </citation>
    <scope>NUCLEOTIDE SEQUENCE [LARGE SCALE GENOMIC DNA]</scope>
    <source>
        <strain evidence="9 10">DSM 45480</strain>
    </source>
</reference>
<evidence type="ECO:0000256" key="5">
    <source>
        <dbReference type="ARBA" id="ARBA00023015"/>
    </source>
</evidence>
<dbReference type="PRINTS" id="PR00598">
    <property type="entry name" value="HTHMARR"/>
</dbReference>
<evidence type="ECO:0000259" key="8">
    <source>
        <dbReference type="PROSITE" id="PS50995"/>
    </source>
</evidence>
<evidence type="ECO:0000256" key="1">
    <source>
        <dbReference type="ARBA" id="ARBA00004496"/>
    </source>
</evidence>
<comment type="caution">
    <text evidence="9">The sequence shown here is derived from an EMBL/GenBank/DDBJ whole genome shotgun (WGS) entry which is preliminary data.</text>
</comment>
<feature type="domain" description="HTH marR-type" evidence="8">
    <location>
        <begin position="128"/>
        <end position="258"/>
    </location>
</feature>
<dbReference type="InterPro" id="IPR036388">
    <property type="entry name" value="WH-like_DNA-bd_sf"/>
</dbReference>
<keyword evidence="5" id="KW-0805">Transcription regulation</keyword>
<dbReference type="SUPFAM" id="SSF55103">
    <property type="entry name" value="FAD-linked oxidases, C-terminal domain"/>
    <property type="match status" value="1"/>
</dbReference>